<dbReference type="AlphaFoldDB" id="A0A8J3A9F9"/>
<dbReference type="PANTHER" id="PTHR43214">
    <property type="entry name" value="TWO-COMPONENT RESPONSE REGULATOR"/>
    <property type="match status" value="1"/>
</dbReference>
<evidence type="ECO:0000256" key="1">
    <source>
        <dbReference type="ARBA" id="ARBA00023125"/>
    </source>
</evidence>
<proteinExistence type="predicted"/>
<dbReference type="InterPro" id="IPR016032">
    <property type="entry name" value="Sig_transdc_resp-reg_C-effctor"/>
</dbReference>
<evidence type="ECO:0000313" key="3">
    <source>
        <dbReference type="EMBL" id="GGI05146.1"/>
    </source>
</evidence>
<dbReference type="InterPro" id="IPR000792">
    <property type="entry name" value="Tscrpt_reg_LuxR_C"/>
</dbReference>
<evidence type="ECO:0000259" key="2">
    <source>
        <dbReference type="PROSITE" id="PS50043"/>
    </source>
</evidence>
<dbReference type="SUPFAM" id="SSF46894">
    <property type="entry name" value="C-terminal effector domain of the bipartite response regulators"/>
    <property type="match status" value="1"/>
</dbReference>
<protein>
    <recommendedName>
        <fullName evidence="2">HTH luxR-type domain-containing protein</fullName>
    </recommendedName>
</protein>
<feature type="domain" description="HTH luxR-type" evidence="2">
    <location>
        <begin position="1"/>
        <end position="52"/>
    </location>
</feature>
<comment type="caution">
    <text evidence="3">The sequence shown here is derived from an EMBL/GenBank/DDBJ whole genome shotgun (WGS) entry which is preliminary data.</text>
</comment>
<dbReference type="Proteomes" id="UP000650511">
    <property type="component" value="Unassembled WGS sequence"/>
</dbReference>
<dbReference type="InterPro" id="IPR039420">
    <property type="entry name" value="WalR-like"/>
</dbReference>
<evidence type="ECO:0000313" key="4">
    <source>
        <dbReference type="Proteomes" id="UP000650511"/>
    </source>
</evidence>
<gene>
    <name evidence="3" type="ORF">GCM10011354_12640</name>
</gene>
<dbReference type="PRINTS" id="PR00038">
    <property type="entry name" value="HTHLUXR"/>
</dbReference>
<dbReference type="PANTHER" id="PTHR43214:SF43">
    <property type="entry name" value="TWO-COMPONENT RESPONSE REGULATOR"/>
    <property type="match status" value="1"/>
</dbReference>
<organism evidence="3 4">
    <name type="scientific">Egicoccus halophilus</name>
    <dbReference type="NCBI Taxonomy" id="1670830"/>
    <lineage>
        <taxon>Bacteria</taxon>
        <taxon>Bacillati</taxon>
        <taxon>Actinomycetota</taxon>
        <taxon>Nitriliruptoria</taxon>
        <taxon>Egicoccales</taxon>
        <taxon>Egicoccaceae</taxon>
        <taxon>Egicoccus</taxon>
    </lineage>
</organism>
<dbReference type="PROSITE" id="PS50043">
    <property type="entry name" value="HTH_LUXR_2"/>
    <property type="match status" value="1"/>
</dbReference>
<dbReference type="Gene3D" id="1.10.10.10">
    <property type="entry name" value="Winged helix-like DNA-binding domain superfamily/Winged helix DNA-binding domain"/>
    <property type="match status" value="1"/>
</dbReference>
<reference evidence="3" key="2">
    <citation type="submission" date="2020-09" db="EMBL/GenBank/DDBJ databases">
        <authorList>
            <person name="Sun Q."/>
            <person name="Zhou Y."/>
        </authorList>
    </citation>
    <scope>NUCLEOTIDE SEQUENCE</scope>
    <source>
        <strain evidence="3">CGMCC 1.14988</strain>
    </source>
</reference>
<keyword evidence="1" id="KW-0238">DNA-binding</keyword>
<dbReference type="CDD" id="cd06170">
    <property type="entry name" value="LuxR_C_like"/>
    <property type="match status" value="1"/>
</dbReference>
<reference evidence="3" key="1">
    <citation type="journal article" date="2014" name="Int. J. Syst. Evol. Microbiol.">
        <title>Complete genome sequence of Corynebacterium casei LMG S-19264T (=DSM 44701T), isolated from a smear-ripened cheese.</title>
        <authorList>
            <consortium name="US DOE Joint Genome Institute (JGI-PGF)"/>
            <person name="Walter F."/>
            <person name="Albersmeier A."/>
            <person name="Kalinowski J."/>
            <person name="Ruckert C."/>
        </authorList>
    </citation>
    <scope>NUCLEOTIDE SEQUENCE</scope>
    <source>
        <strain evidence="3">CGMCC 1.14988</strain>
    </source>
</reference>
<name>A0A8J3A9F9_9ACTN</name>
<dbReference type="InterPro" id="IPR036388">
    <property type="entry name" value="WH-like_DNA-bd_sf"/>
</dbReference>
<sequence>MLRLLAGGFANREIAEALHLAPGTVKNHVSSILLKLGVRDRTRAVLRALDLGLLSSARPTGGRPTAG</sequence>
<keyword evidence="4" id="KW-1185">Reference proteome</keyword>
<dbReference type="PROSITE" id="PS00622">
    <property type="entry name" value="HTH_LUXR_1"/>
    <property type="match status" value="1"/>
</dbReference>
<dbReference type="EMBL" id="BMHA01000004">
    <property type="protein sequence ID" value="GGI05146.1"/>
    <property type="molecule type" value="Genomic_DNA"/>
</dbReference>
<dbReference type="GO" id="GO:0006355">
    <property type="term" value="P:regulation of DNA-templated transcription"/>
    <property type="evidence" value="ECO:0007669"/>
    <property type="project" value="InterPro"/>
</dbReference>
<dbReference type="Pfam" id="PF00196">
    <property type="entry name" value="GerE"/>
    <property type="match status" value="1"/>
</dbReference>
<dbReference type="GO" id="GO:0003677">
    <property type="term" value="F:DNA binding"/>
    <property type="evidence" value="ECO:0007669"/>
    <property type="project" value="UniProtKB-KW"/>
</dbReference>
<accession>A0A8J3A9F9</accession>
<dbReference type="SMART" id="SM00421">
    <property type="entry name" value="HTH_LUXR"/>
    <property type="match status" value="1"/>
</dbReference>